<dbReference type="RefSeq" id="WP_068593298.1">
    <property type="nucleotide sequence ID" value="NZ_LRXL01000052.1"/>
</dbReference>
<dbReference type="Proteomes" id="UP000077013">
    <property type="component" value="Unassembled WGS sequence"/>
</dbReference>
<protein>
    <submittedName>
        <fullName evidence="2">Uncharacterized protein</fullName>
    </submittedName>
</protein>
<feature type="transmembrane region" description="Helical" evidence="1">
    <location>
        <begin position="45"/>
        <end position="70"/>
    </location>
</feature>
<accession>A0A167EZN0</accession>
<reference evidence="2 3" key="1">
    <citation type="submission" date="2016-02" db="EMBL/GenBank/DDBJ databases">
        <title>Ulvibacter sp. LPB0005, isolated from Thais luteostoma.</title>
        <authorList>
            <person name="Shin S.-K."/>
            <person name="Yi H."/>
        </authorList>
    </citation>
    <scope>NUCLEOTIDE SEQUENCE [LARGE SCALE GENOMIC DNA]</scope>
    <source>
        <strain evidence="2 3">LPB0005</strain>
    </source>
</reference>
<keyword evidence="1" id="KW-0472">Membrane</keyword>
<dbReference type="EMBL" id="LRXL01000052">
    <property type="protein sequence ID" value="OAB76042.1"/>
    <property type="molecule type" value="Genomic_DNA"/>
</dbReference>
<gene>
    <name evidence="2" type="ORF">ULVI_13340</name>
</gene>
<keyword evidence="3" id="KW-1185">Reference proteome</keyword>
<keyword evidence="1" id="KW-1133">Transmembrane helix</keyword>
<evidence type="ECO:0000313" key="3">
    <source>
        <dbReference type="Proteomes" id="UP000077013"/>
    </source>
</evidence>
<dbReference type="OrthoDB" id="1450420at2"/>
<dbReference type="AlphaFoldDB" id="A0A167EZN0"/>
<name>A0A167EZN0_9FLAO</name>
<organism evidence="2 3">
    <name type="scientific">Cochleicola gelatinilyticus</name>
    <dbReference type="NCBI Taxonomy" id="1763537"/>
    <lineage>
        <taxon>Bacteria</taxon>
        <taxon>Pseudomonadati</taxon>
        <taxon>Bacteroidota</taxon>
        <taxon>Flavobacteriia</taxon>
        <taxon>Flavobacteriales</taxon>
        <taxon>Flavobacteriaceae</taxon>
        <taxon>Cochleicola</taxon>
    </lineage>
</organism>
<sequence length="80" mass="9210">MFKQVISHKGFWRSVFILGVVYMSILVVIQWAFTGFSLHFFETIGVLRLCLVFVAGAFVCGFSVSYAKFWGKLKSDQYKK</sequence>
<feature type="transmembrane region" description="Helical" evidence="1">
    <location>
        <begin position="12"/>
        <end position="33"/>
    </location>
</feature>
<comment type="caution">
    <text evidence="2">The sequence shown here is derived from an EMBL/GenBank/DDBJ whole genome shotgun (WGS) entry which is preliminary data.</text>
</comment>
<keyword evidence="1" id="KW-0812">Transmembrane</keyword>
<evidence type="ECO:0000256" key="1">
    <source>
        <dbReference type="SAM" id="Phobius"/>
    </source>
</evidence>
<dbReference type="STRING" id="1763537.ULVI_13340"/>
<proteinExistence type="predicted"/>
<evidence type="ECO:0000313" key="2">
    <source>
        <dbReference type="EMBL" id="OAB76042.1"/>
    </source>
</evidence>